<dbReference type="AlphaFoldDB" id="A0A399RBG7"/>
<name>A0A399RBG7_9PROT</name>
<organism evidence="2 3">
    <name type="scientific">Henriciella mobilis</name>
    <dbReference type="NCBI Taxonomy" id="2305467"/>
    <lineage>
        <taxon>Bacteria</taxon>
        <taxon>Pseudomonadati</taxon>
        <taxon>Pseudomonadota</taxon>
        <taxon>Alphaproteobacteria</taxon>
        <taxon>Hyphomonadales</taxon>
        <taxon>Hyphomonadaceae</taxon>
        <taxon>Henriciella</taxon>
    </lineage>
</organism>
<keyword evidence="1" id="KW-1133">Transmembrane helix</keyword>
<evidence type="ECO:0000313" key="2">
    <source>
        <dbReference type="EMBL" id="RIJ27984.1"/>
    </source>
</evidence>
<sequence length="75" mass="7992">MGGLLLAAFGGYLLYEKVGLSLASGMTEERVGLIKRTEEPGIFWTSVLSNALFGLTLTGLGLTILLVTFSARSRL</sequence>
<dbReference type="Proteomes" id="UP000266385">
    <property type="component" value="Unassembled WGS sequence"/>
</dbReference>
<keyword evidence="3" id="KW-1185">Reference proteome</keyword>
<keyword evidence="1" id="KW-0472">Membrane</keyword>
<keyword evidence="1" id="KW-0812">Transmembrane</keyword>
<reference evidence="2 3" key="1">
    <citation type="submission" date="2018-08" db="EMBL/GenBank/DDBJ databases">
        <title>Henriciella mobilis sp. nov., isolated from seawater.</title>
        <authorList>
            <person name="Cheng H."/>
            <person name="Wu Y.-H."/>
            <person name="Xu X.-W."/>
            <person name="Guo L.-L."/>
        </authorList>
    </citation>
    <scope>NUCLEOTIDE SEQUENCE [LARGE SCALE GENOMIC DNA]</scope>
    <source>
        <strain evidence="2 3">JN25</strain>
    </source>
</reference>
<proteinExistence type="predicted"/>
<evidence type="ECO:0000256" key="1">
    <source>
        <dbReference type="SAM" id="Phobius"/>
    </source>
</evidence>
<gene>
    <name evidence="2" type="ORF">D1223_11210</name>
</gene>
<evidence type="ECO:0000313" key="3">
    <source>
        <dbReference type="Proteomes" id="UP000266385"/>
    </source>
</evidence>
<accession>A0A399RBG7</accession>
<protein>
    <submittedName>
        <fullName evidence="2">Uncharacterized protein</fullName>
    </submittedName>
</protein>
<dbReference type="EMBL" id="QWFX01000013">
    <property type="protein sequence ID" value="RIJ27984.1"/>
    <property type="molecule type" value="Genomic_DNA"/>
</dbReference>
<feature type="transmembrane region" description="Helical" evidence="1">
    <location>
        <begin position="47"/>
        <end position="69"/>
    </location>
</feature>
<comment type="caution">
    <text evidence="2">The sequence shown here is derived from an EMBL/GenBank/DDBJ whole genome shotgun (WGS) entry which is preliminary data.</text>
</comment>